<feature type="region of interest" description="Disordered" evidence="1">
    <location>
        <begin position="1"/>
        <end position="39"/>
    </location>
</feature>
<dbReference type="PANTHER" id="PTHR35163:SF8">
    <property type="entry name" value="GENOME ASSEMBLY, CHROMOSOME: II"/>
    <property type="match status" value="1"/>
</dbReference>
<dbReference type="Proteomes" id="UP000019116">
    <property type="component" value="Chromosome 2B"/>
</dbReference>
<name>A0A3B6C149_WHEAT</name>
<dbReference type="PANTHER" id="PTHR35163">
    <property type="entry name" value="OS02G0467300 PROTEIN"/>
    <property type="match status" value="1"/>
</dbReference>
<dbReference type="AlphaFoldDB" id="A0A3B6C149"/>
<dbReference type="Gramene" id="TraesLDM2B03G00877620.1">
    <property type="protein sequence ID" value="TraesLDM2B03G00877620.1"/>
    <property type="gene ID" value="TraesLDM2B03G00877620"/>
</dbReference>
<sequence>MVSWSDGSDSSEHTMEYVSSASDDDTIKIPATTEDSNFQGPETELHVFCHEHGKAAEKCVAFQGIHTGTRFLCCAEKEGKNCGLVEWIDPAWPNTLENALSELWFMYEQSKRDRTEDNLMHSFAVPDLTQEKKKM</sequence>
<reference evidence="2" key="1">
    <citation type="submission" date="2018-08" db="EMBL/GenBank/DDBJ databases">
        <authorList>
            <person name="Rossello M."/>
        </authorList>
    </citation>
    <scope>NUCLEOTIDE SEQUENCE [LARGE SCALE GENOMIC DNA]</scope>
    <source>
        <strain evidence="2">cv. Chinese Spring</strain>
    </source>
</reference>
<proteinExistence type="predicted"/>
<keyword evidence="3" id="KW-1185">Reference proteome</keyword>
<reference evidence="2" key="2">
    <citation type="submission" date="2018-10" db="UniProtKB">
        <authorList>
            <consortium name="EnsemblPlants"/>
        </authorList>
    </citation>
    <scope>IDENTIFICATION</scope>
</reference>
<dbReference type="EnsemblPlants" id="TraesCS2B02G153600.1">
    <property type="protein sequence ID" value="TraesCS2B02G153600.1"/>
    <property type="gene ID" value="TraesCS2B02G153600"/>
</dbReference>
<dbReference type="Gramene" id="TraesARI2B03G00887000.1">
    <property type="protein sequence ID" value="TraesARI2B03G00887000.1"/>
    <property type="gene ID" value="TraesARI2B03G00887000"/>
</dbReference>
<organism evidence="2">
    <name type="scientific">Triticum aestivum</name>
    <name type="common">Wheat</name>
    <dbReference type="NCBI Taxonomy" id="4565"/>
    <lineage>
        <taxon>Eukaryota</taxon>
        <taxon>Viridiplantae</taxon>
        <taxon>Streptophyta</taxon>
        <taxon>Embryophyta</taxon>
        <taxon>Tracheophyta</taxon>
        <taxon>Spermatophyta</taxon>
        <taxon>Magnoliopsida</taxon>
        <taxon>Liliopsida</taxon>
        <taxon>Poales</taxon>
        <taxon>Poaceae</taxon>
        <taxon>BOP clade</taxon>
        <taxon>Pooideae</taxon>
        <taxon>Triticodae</taxon>
        <taxon>Triticeae</taxon>
        <taxon>Triticinae</taxon>
        <taxon>Triticum</taxon>
    </lineage>
</organism>
<dbReference type="STRING" id="4565.A0A3B6C149"/>
<protein>
    <recommendedName>
        <fullName evidence="4">Zinc finger GRF-type domain-containing protein</fullName>
    </recommendedName>
</protein>
<dbReference type="OrthoDB" id="610278at2759"/>
<dbReference type="Gramene" id="TraesWEE_scaffold_097832_01G000100.1">
    <property type="protein sequence ID" value="TraesWEE_scaffold_097832_01G000100.1"/>
    <property type="gene ID" value="TraesWEE_scaffold_097832_01G000100"/>
</dbReference>
<dbReference type="Gramene" id="TraesCS2B03G0371700.1">
    <property type="protein sequence ID" value="TraesCS2B03G0371700.1.CDS"/>
    <property type="gene ID" value="TraesCS2B03G0371700"/>
</dbReference>
<evidence type="ECO:0000313" key="2">
    <source>
        <dbReference type="EnsemblPlants" id="TraesCS2B02G153600.1"/>
    </source>
</evidence>
<evidence type="ECO:0000256" key="1">
    <source>
        <dbReference type="SAM" id="MobiDB-lite"/>
    </source>
</evidence>
<accession>A0A3B6C149</accession>
<dbReference type="Gramene" id="TraesJUL2B03G00880750.1">
    <property type="protein sequence ID" value="TraesJUL2B03G00880750.1"/>
    <property type="gene ID" value="TraesJUL2B03G00880750"/>
</dbReference>
<evidence type="ECO:0000313" key="3">
    <source>
        <dbReference type="Proteomes" id="UP000019116"/>
    </source>
</evidence>
<dbReference type="Gramene" id="TraesCS2B02G153600.1">
    <property type="protein sequence ID" value="TraesCS2B02G153600.1"/>
    <property type="gene ID" value="TraesCS2B02G153600"/>
</dbReference>
<evidence type="ECO:0008006" key="4">
    <source>
        <dbReference type="Google" id="ProtNLM"/>
    </source>
</evidence>